<comment type="similarity">
    <text evidence="4">Belongs to the histone H4 family.</text>
</comment>
<evidence type="ECO:0000256" key="4">
    <source>
        <dbReference type="ARBA" id="ARBA00006564"/>
    </source>
</evidence>
<evidence type="ECO:0000256" key="2">
    <source>
        <dbReference type="ARBA" id="ARBA00004123"/>
    </source>
</evidence>
<evidence type="ECO:0000256" key="7">
    <source>
        <dbReference type="ARBA" id="ARBA00023125"/>
    </source>
</evidence>
<dbReference type="Proteomes" id="UP000299102">
    <property type="component" value="Unassembled WGS sequence"/>
</dbReference>
<comment type="caution">
    <text evidence="10">The sequence shown here is derived from an EMBL/GenBank/DDBJ whole genome shotgun (WGS) entry which is preliminary data.</text>
</comment>
<dbReference type="Gene3D" id="1.10.20.10">
    <property type="entry name" value="Histone, subunit A"/>
    <property type="match status" value="1"/>
</dbReference>
<comment type="function">
    <text evidence="1">Core component of nucleosome. Nucleosomes wrap and compact DNA into chromatin, limiting DNA accessibility to the cellular machineries which require DNA as a template. Histones thereby play a central role in transcription regulation, DNA repair, DNA replication and chromosomal stability. DNA accessibility is regulated via a complex set of post-translational modifications of histones, also called histone code, and nucleosome remodeling.</text>
</comment>
<evidence type="ECO:0000256" key="5">
    <source>
        <dbReference type="ARBA" id="ARBA00020836"/>
    </source>
</evidence>
<evidence type="ECO:0000313" key="11">
    <source>
        <dbReference type="Proteomes" id="UP000299102"/>
    </source>
</evidence>
<keyword evidence="7" id="KW-0238">DNA-binding</keyword>
<dbReference type="PRINTS" id="PR00623">
    <property type="entry name" value="HISTONEH4"/>
</dbReference>
<dbReference type="EMBL" id="BGZK01002356">
    <property type="protein sequence ID" value="GBP93251.1"/>
    <property type="molecule type" value="Genomic_DNA"/>
</dbReference>
<organism evidence="10 11">
    <name type="scientific">Eumeta variegata</name>
    <name type="common">Bagworm moth</name>
    <name type="synonym">Eumeta japonica</name>
    <dbReference type="NCBI Taxonomy" id="151549"/>
    <lineage>
        <taxon>Eukaryota</taxon>
        <taxon>Metazoa</taxon>
        <taxon>Ecdysozoa</taxon>
        <taxon>Arthropoda</taxon>
        <taxon>Hexapoda</taxon>
        <taxon>Insecta</taxon>
        <taxon>Pterygota</taxon>
        <taxon>Neoptera</taxon>
        <taxon>Endopterygota</taxon>
        <taxon>Lepidoptera</taxon>
        <taxon>Glossata</taxon>
        <taxon>Ditrysia</taxon>
        <taxon>Tineoidea</taxon>
        <taxon>Psychidae</taxon>
        <taxon>Oiketicinae</taxon>
        <taxon>Eumeta</taxon>
    </lineage>
</organism>
<dbReference type="GO" id="GO:0005634">
    <property type="term" value="C:nucleus"/>
    <property type="evidence" value="ECO:0007669"/>
    <property type="project" value="UniProtKB-SubCell"/>
</dbReference>
<evidence type="ECO:0000256" key="6">
    <source>
        <dbReference type="ARBA" id="ARBA00022454"/>
    </source>
</evidence>
<keyword evidence="6" id="KW-0158">Chromosome</keyword>
<dbReference type="GO" id="GO:0003677">
    <property type="term" value="F:DNA binding"/>
    <property type="evidence" value="ECO:0007669"/>
    <property type="project" value="UniProtKB-KW"/>
</dbReference>
<proteinExistence type="inferred from homology"/>
<keyword evidence="9" id="KW-0544">Nucleosome core</keyword>
<dbReference type="SUPFAM" id="SSF47113">
    <property type="entry name" value="Histone-fold"/>
    <property type="match status" value="1"/>
</dbReference>
<dbReference type="AlphaFoldDB" id="A0A4C1ZWP6"/>
<reference evidence="10 11" key="1">
    <citation type="journal article" date="2019" name="Commun. Biol.">
        <title>The bagworm genome reveals a unique fibroin gene that provides high tensile strength.</title>
        <authorList>
            <person name="Kono N."/>
            <person name="Nakamura H."/>
            <person name="Ohtoshi R."/>
            <person name="Tomita M."/>
            <person name="Numata K."/>
            <person name="Arakawa K."/>
        </authorList>
    </citation>
    <scope>NUCLEOTIDE SEQUENCE [LARGE SCALE GENOMIC DNA]</scope>
</reference>
<dbReference type="GO" id="GO:0000786">
    <property type="term" value="C:nucleosome"/>
    <property type="evidence" value="ECO:0007669"/>
    <property type="project" value="UniProtKB-KW"/>
</dbReference>
<evidence type="ECO:0000256" key="8">
    <source>
        <dbReference type="ARBA" id="ARBA00023242"/>
    </source>
</evidence>
<dbReference type="GO" id="GO:0046982">
    <property type="term" value="F:protein heterodimerization activity"/>
    <property type="evidence" value="ECO:0007669"/>
    <property type="project" value="InterPro"/>
</dbReference>
<protein>
    <recommendedName>
        <fullName evidence="5">Histone H4</fullName>
    </recommendedName>
</protein>
<gene>
    <name evidence="10" type="ORF">EVAR_62017_1</name>
</gene>
<evidence type="ECO:0000313" key="10">
    <source>
        <dbReference type="EMBL" id="GBP93251.1"/>
    </source>
</evidence>
<dbReference type="STRING" id="151549.A0A4C1ZWP6"/>
<dbReference type="GO" id="GO:0030527">
    <property type="term" value="F:structural constituent of chromatin"/>
    <property type="evidence" value="ECO:0007669"/>
    <property type="project" value="InterPro"/>
</dbReference>
<keyword evidence="8" id="KW-0539">Nucleus</keyword>
<name>A0A4C1ZWP6_EUMVA</name>
<accession>A0A4C1ZWP6</accession>
<dbReference type="InterPro" id="IPR009072">
    <property type="entry name" value="Histone-fold"/>
</dbReference>
<evidence type="ECO:0000256" key="9">
    <source>
        <dbReference type="ARBA" id="ARBA00023269"/>
    </source>
</evidence>
<keyword evidence="11" id="KW-1185">Reference proteome</keyword>
<comment type="subcellular location">
    <subcellularLocation>
        <location evidence="3">Chromosome</location>
    </subcellularLocation>
    <subcellularLocation>
        <location evidence="2">Nucleus</location>
    </subcellularLocation>
</comment>
<evidence type="ECO:0000256" key="1">
    <source>
        <dbReference type="ARBA" id="ARBA00002001"/>
    </source>
</evidence>
<evidence type="ECO:0000256" key="3">
    <source>
        <dbReference type="ARBA" id="ARBA00004286"/>
    </source>
</evidence>
<sequence length="114" mass="12444">MPARASIRQSRADGIPCRSAATDEVLKVPNCGTTDNGQPSGRFRGFGPGSATIPVHEFKKITDHFYPLLMFYGFQNPLASGFFPITPSKRKTVTAMDVVYALKRQGRTLYGFGG</sequence>
<dbReference type="InterPro" id="IPR001951">
    <property type="entry name" value="Histone_H4"/>
</dbReference>